<organism evidence="1">
    <name type="scientific">viral metagenome</name>
    <dbReference type="NCBI Taxonomy" id="1070528"/>
    <lineage>
        <taxon>unclassified sequences</taxon>
        <taxon>metagenomes</taxon>
        <taxon>organismal metagenomes</taxon>
    </lineage>
</organism>
<proteinExistence type="predicted"/>
<sequence length="66" mass="7963">MMPMLLETLLVLYHYMRIQCDLFTRRCCKRARKCMQNYNLAHSTSPEKVTRKVLRPPDTLYLEVLE</sequence>
<accession>A0A6C0C2D4</accession>
<evidence type="ECO:0000313" key="1">
    <source>
        <dbReference type="EMBL" id="QHS97944.1"/>
    </source>
</evidence>
<dbReference type="AlphaFoldDB" id="A0A6C0C2D4"/>
<reference evidence="1" key="1">
    <citation type="journal article" date="2020" name="Nature">
        <title>Giant virus diversity and host interactions through global metagenomics.</title>
        <authorList>
            <person name="Schulz F."/>
            <person name="Roux S."/>
            <person name="Paez-Espino D."/>
            <person name="Jungbluth S."/>
            <person name="Walsh D.A."/>
            <person name="Denef V.J."/>
            <person name="McMahon K.D."/>
            <person name="Konstantinidis K.T."/>
            <person name="Eloe-Fadrosh E.A."/>
            <person name="Kyrpides N.C."/>
            <person name="Woyke T."/>
        </authorList>
    </citation>
    <scope>NUCLEOTIDE SEQUENCE</scope>
    <source>
        <strain evidence="1">GVMAG-M-3300020182-33</strain>
    </source>
</reference>
<name>A0A6C0C2D4_9ZZZZ</name>
<dbReference type="EMBL" id="MN739309">
    <property type="protein sequence ID" value="QHS97944.1"/>
    <property type="molecule type" value="Genomic_DNA"/>
</dbReference>
<protein>
    <submittedName>
        <fullName evidence="1">Uncharacterized protein</fullName>
    </submittedName>
</protein>